<dbReference type="NCBIfam" id="NF002208">
    <property type="entry name" value="PRK01099.1-3"/>
    <property type="match status" value="1"/>
</dbReference>
<dbReference type="GO" id="GO:0005736">
    <property type="term" value="C:RNA polymerase I complex"/>
    <property type="evidence" value="ECO:0007669"/>
    <property type="project" value="TreeGrafter"/>
</dbReference>
<evidence type="ECO:0000313" key="9">
    <source>
        <dbReference type="EMBL" id="CAL6089632.1"/>
    </source>
</evidence>
<dbReference type="PANTHER" id="PTHR47227:SF5">
    <property type="entry name" value="DNA-DIRECTED RNA POLYMERASES I, II, AND III SUBUNIT RPABC2"/>
    <property type="match status" value="1"/>
</dbReference>
<reference evidence="4" key="1">
    <citation type="submission" date="2023-06" db="EMBL/GenBank/DDBJ databases">
        <authorList>
            <person name="Kurt Z."/>
        </authorList>
    </citation>
    <scope>NUCLEOTIDE SEQUENCE</scope>
</reference>
<sequence length="77" mass="8623">MTKFEIARVIGARAQQIAMGAPPTITINSVAGALDPLVIAREELKEFAIPMIIRRPLPDGTYEDWPISKFDTRKQQE</sequence>
<keyword evidence="1 4" id="KW-0240">DNA-directed RNA polymerase</keyword>
<dbReference type="InterPro" id="IPR020708">
    <property type="entry name" value="DNA-dir_RNA_polK_14-18kDa_CS"/>
</dbReference>
<dbReference type="Proteomes" id="UP001642409">
    <property type="component" value="Unassembled WGS sequence"/>
</dbReference>
<evidence type="ECO:0000313" key="4">
    <source>
        <dbReference type="EMBL" id="CAI9934702.1"/>
    </source>
</evidence>
<evidence type="ECO:0000313" key="3">
    <source>
        <dbReference type="EMBL" id="CAI9914270.1"/>
    </source>
</evidence>
<dbReference type="InterPro" id="IPR006110">
    <property type="entry name" value="Pol_omega/Rpo6/RPB6"/>
</dbReference>
<dbReference type="InterPro" id="IPR036161">
    <property type="entry name" value="RPB6/omega-like_sf"/>
</dbReference>
<dbReference type="EMBL" id="CAXDID020000421">
    <property type="protein sequence ID" value="CAL6089632.1"/>
    <property type="molecule type" value="Genomic_DNA"/>
</dbReference>
<reference evidence="6 10" key="2">
    <citation type="submission" date="2024-07" db="EMBL/GenBank/DDBJ databases">
        <authorList>
            <person name="Akdeniz Z."/>
        </authorList>
    </citation>
    <scope>NUCLEOTIDE SEQUENCE [LARGE SCALE GENOMIC DNA]</scope>
</reference>
<dbReference type="EMBL" id="CAXDID020000090">
    <property type="protein sequence ID" value="CAL6022127.1"/>
    <property type="molecule type" value="Genomic_DNA"/>
</dbReference>
<evidence type="ECO:0000313" key="6">
    <source>
        <dbReference type="EMBL" id="CAL6022127.1"/>
    </source>
</evidence>
<dbReference type="GO" id="GO:0003677">
    <property type="term" value="F:DNA binding"/>
    <property type="evidence" value="ECO:0007669"/>
    <property type="project" value="InterPro"/>
</dbReference>
<name>A0AA86P9S3_9EUKA</name>
<dbReference type="GO" id="GO:0042797">
    <property type="term" value="P:tRNA transcription by RNA polymerase III"/>
    <property type="evidence" value="ECO:0007669"/>
    <property type="project" value="TreeGrafter"/>
</dbReference>
<dbReference type="EMBL" id="CATOUU010000047">
    <property type="protein sequence ID" value="CAI9914270.1"/>
    <property type="molecule type" value="Genomic_DNA"/>
</dbReference>
<dbReference type="PROSITE" id="PS01111">
    <property type="entry name" value="RNA_POL_K_14KD"/>
    <property type="match status" value="1"/>
</dbReference>
<dbReference type="PANTHER" id="PTHR47227">
    <property type="entry name" value="DNA-DIRECTED RNA POLYMERASE SUBUNIT K"/>
    <property type="match status" value="1"/>
</dbReference>
<dbReference type="GO" id="GO:0005666">
    <property type="term" value="C:RNA polymerase III complex"/>
    <property type="evidence" value="ECO:0007669"/>
    <property type="project" value="TreeGrafter"/>
</dbReference>
<evidence type="ECO:0000256" key="1">
    <source>
        <dbReference type="ARBA" id="ARBA00022478"/>
    </source>
</evidence>
<dbReference type="GO" id="GO:0006360">
    <property type="term" value="P:transcription by RNA polymerase I"/>
    <property type="evidence" value="ECO:0007669"/>
    <property type="project" value="TreeGrafter"/>
</dbReference>
<dbReference type="EMBL" id="CAXDID020000413">
    <property type="protein sequence ID" value="CAL6088986.1"/>
    <property type="molecule type" value="Genomic_DNA"/>
</dbReference>
<keyword evidence="2" id="KW-0804">Transcription</keyword>
<keyword evidence="10" id="KW-1185">Reference proteome</keyword>
<evidence type="ECO:0000313" key="8">
    <source>
        <dbReference type="EMBL" id="CAL6088986.1"/>
    </source>
</evidence>
<dbReference type="Pfam" id="PF01192">
    <property type="entry name" value="RNA_pol_Rpb6"/>
    <property type="match status" value="1"/>
</dbReference>
<dbReference type="EMBL" id="CAXDID020000092">
    <property type="protein sequence ID" value="CAL6022876.1"/>
    <property type="molecule type" value="Genomic_DNA"/>
</dbReference>
<dbReference type="PIRSF" id="PIRSF000778">
    <property type="entry name" value="RpoK/RPB6"/>
    <property type="match status" value="1"/>
</dbReference>
<evidence type="ECO:0000256" key="2">
    <source>
        <dbReference type="ARBA" id="ARBA00023163"/>
    </source>
</evidence>
<proteinExistence type="predicted"/>
<dbReference type="SUPFAM" id="SSF63562">
    <property type="entry name" value="RPB6/omega subunit-like"/>
    <property type="match status" value="1"/>
</dbReference>
<comment type="caution">
    <text evidence="4">The sequence shown here is derived from an EMBL/GenBank/DDBJ whole genome shotgun (WGS) entry which is preliminary data.</text>
</comment>
<dbReference type="GO" id="GO:0006366">
    <property type="term" value="P:transcription by RNA polymerase II"/>
    <property type="evidence" value="ECO:0007669"/>
    <property type="project" value="TreeGrafter"/>
</dbReference>
<dbReference type="GO" id="GO:0003899">
    <property type="term" value="F:DNA-directed RNA polymerase activity"/>
    <property type="evidence" value="ECO:0007669"/>
    <property type="project" value="InterPro"/>
</dbReference>
<evidence type="ECO:0000313" key="10">
    <source>
        <dbReference type="Proteomes" id="UP001642409"/>
    </source>
</evidence>
<gene>
    <name evidence="3" type="ORF">HINF_LOCUS1915</name>
    <name evidence="4" type="ORF">HINF_LOCUS22347</name>
    <name evidence="5" type="ORF">HINF_LOCUS26737</name>
    <name evidence="6" type="ORF">HINF_LOCUS28500</name>
    <name evidence="7" type="ORF">HINF_LOCUS28857</name>
    <name evidence="8" type="ORF">HINF_LOCUS64471</name>
    <name evidence="9" type="ORF">HINF_LOCUS64923</name>
</gene>
<protein>
    <submittedName>
        <fullName evidence="4">DNA-directed RNA polymerase II RPB6</fullName>
    </submittedName>
    <submittedName>
        <fullName evidence="6">DNA-directed_RNA polymerase II RPB6</fullName>
    </submittedName>
</protein>
<dbReference type="EMBL" id="CATOUU010000660">
    <property type="protein sequence ID" value="CAI9939092.1"/>
    <property type="molecule type" value="Genomic_DNA"/>
</dbReference>
<dbReference type="AlphaFoldDB" id="A0AA86P9S3"/>
<evidence type="ECO:0000313" key="7">
    <source>
        <dbReference type="EMBL" id="CAL6022876.1"/>
    </source>
</evidence>
<dbReference type="GO" id="GO:0005665">
    <property type="term" value="C:RNA polymerase II, core complex"/>
    <property type="evidence" value="ECO:0007669"/>
    <property type="project" value="TreeGrafter"/>
</dbReference>
<dbReference type="InterPro" id="IPR006111">
    <property type="entry name" value="Rpo6/Rpb6"/>
</dbReference>
<evidence type="ECO:0000313" key="5">
    <source>
        <dbReference type="EMBL" id="CAI9939092.1"/>
    </source>
</evidence>
<dbReference type="Gene3D" id="3.90.940.10">
    <property type="match status" value="1"/>
</dbReference>
<dbReference type="EMBL" id="CATOUU010000582">
    <property type="protein sequence ID" value="CAI9934702.1"/>
    <property type="molecule type" value="Genomic_DNA"/>
</dbReference>
<organism evidence="4">
    <name type="scientific">Hexamita inflata</name>
    <dbReference type="NCBI Taxonomy" id="28002"/>
    <lineage>
        <taxon>Eukaryota</taxon>
        <taxon>Metamonada</taxon>
        <taxon>Diplomonadida</taxon>
        <taxon>Hexamitidae</taxon>
        <taxon>Hexamitinae</taxon>
        <taxon>Hexamita</taxon>
    </lineage>
</organism>
<accession>A0AA86P9S3</accession>